<accession>A0A7H0EYK0</accession>
<reference evidence="3 4" key="1">
    <citation type="submission" date="2020-08" db="EMBL/GenBank/DDBJ databases">
        <title>Complete genome sequence of Raphidiopsis curvispora isolated from drinking water reservoir in South Korea.</title>
        <authorList>
            <person name="Jeong J."/>
        </authorList>
    </citation>
    <scope>NUCLEOTIDE SEQUENCE [LARGE SCALE GENOMIC DNA]</scope>
    <source>
        <strain evidence="3 4">GIHE-G1</strain>
    </source>
</reference>
<evidence type="ECO:0000256" key="1">
    <source>
        <dbReference type="SAM" id="MobiDB-lite"/>
    </source>
</evidence>
<organism evidence="3 4">
    <name type="scientific">Cylindrospermopsis curvispora GIHE-G1</name>
    <dbReference type="NCBI Taxonomy" id="2666332"/>
    <lineage>
        <taxon>Bacteria</taxon>
        <taxon>Bacillati</taxon>
        <taxon>Cyanobacteriota</taxon>
        <taxon>Cyanophyceae</taxon>
        <taxon>Nostocales</taxon>
        <taxon>Aphanizomenonaceae</taxon>
        <taxon>Cylindrospermopsis</taxon>
    </lineage>
</organism>
<keyword evidence="4" id="KW-1185">Reference proteome</keyword>
<sequence length="187" mass="20378">MSALPKSAVSTKSSWKTMVPTPVTSPVSSTKPAPTREEHNSKAMFSNAPVQKAIPTGQTSKQLPISSNSENSWIIRLNNIHHYSSMTAFLFVVVMLAMYGGTVYCQQIWSNSYRKLESLQREERQLTAANATMVSKMAREAEAMGLGLSAPGKMVFLPAVLNNSQPPLRAKIPPSPGKRTSIPPLGY</sequence>
<keyword evidence="2" id="KW-1133">Transmembrane helix</keyword>
<feature type="region of interest" description="Disordered" evidence="1">
    <location>
        <begin position="167"/>
        <end position="187"/>
    </location>
</feature>
<evidence type="ECO:0000313" key="3">
    <source>
        <dbReference type="EMBL" id="QNP28866.1"/>
    </source>
</evidence>
<keyword evidence="2" id="KW-0472">Membrane</keyword>
<dbReference type="AlphaFoldDB" id="A0A7H0EYK0"/>
<feature type="compositionally biased region" description="Low complexity" evidence="1">
    <location>
        <begin position="19"/>
        <end position="30"/>
    </location>
</feature>
<gene>
    <name evidence="3" type="ORF">IAR63_13440</name>
</gene>
<feature type="transmembrane region" description="Helical" evidence="2">
    <location>
        <begin position="86"/>
        <end position="105"/>
    </location>
</feature>
<protein>
    <recommendedName>
        <fullName evidence="5">Cell division protein FtsL</fullName>
    </recommendedName>
</protein>
<dbReference type="KEGG" id="ccur:IAR63_13440"/>
<evidence type="ECO:0008006" key="5">
    <source>
        <dbReference type="Google" id="ProtNLM"/>
    </source>
</evidence>
<name>A0A7H0EYK0_9CYAN</name>
<dbReference type="EMBL" id="CP060822">
    <property type="protein sequence ID" value="QNP28866.1"/>
    <property type="molecule type" value="Genomic_DNA"/>
</dbReference>
<proteinExistence type="predicted"/>
<feature type="region of interest" description="Disordered" evidence="1">
    <location>
        <begin position="1"/>
        <end position="41"/>
    </location>
</feature>
<evidence type="ECO:0000256" key="2">
    <source>
        <dbReference type="SAM" id="Phobius"/>
    </source>
</evidence>
<evidence type="ECO:0000313" key="4">
    <source>
        <dbReference type="Proteomes" id="UP000516013"/>
    </source>
</evidence>
<dbReference type="RefSeq" id="WP_187705611.1">
    <property type="nucleotide sequence ID" value="NZ_CP060822.1"/>
</dbReference>
<dbReference type="Proteomes" id="UP000516013">
    <property type="component" value="Chromosome"/>
</dbReference>
<keyword evidence="2" id="KW-0812">Transmembrane</keyword>